<reference evidence="2 3" key="1">
    <citation type="submission" date="2019-03" db="EMBL/GenBank/DDBJ databases">
        <title>Genomic Encyclopedia of Type Strains, Phase IV (KMG-IV): sequencing the most valuable type-strain genomes for metagenomic binning, comparative biology and taxonomic classification.</title>
        <authorList>
            <person name="Goeker M."/>
        </authorList>
    </citation>
    <scope>NUCLEOTIDE SEQUENCE [LARGE SCALE GENOMIC DNA]</scope>
    <source>
        <strain evidence="2 3">DSM 21667</strain>
    </source>
</reference>
<dbReference type="GO" id="GO:0016887">
    <property type="term" value="F:ATP hydrolysis activity"/>
    <property type="evidence" value="ECO:0007669"/>
    <property type="project" value="InterPro"/>
</dbReference>
<name>A0A4R6Z6I9_9GAMM</name>
<dbReference type="Pfam" id="PF13304">
    <property type="entry name" value="AAA_21"/>
    <property type="match status" value="1"/>
</dbReference>
<dbReference type="GO" id="GO:0005524">
    <property type="term" value="F:ATP binding"/>
    <property type="evidence" value="ECO:0007669"/>
    <property type="project" value="InterPro"/>
</dbReference>
<evidence type="ECO:0000313" key="3">
    <source>
        <dbReference type="Proteomes" id="UP000295293"/>
    </source>
</evidence>
<dbReference type="Gene3D" id="3.40.50.300">
    <property type="entry name" value="P-loop containing nucleotide triphosphate hydrolases"/>
    <property type="match status" value="2"/>
</dbReference>
<dbReference type="GO" id="GO:0000731">
    <property type="term" value="P:DNA synthesis involved in DNA repair"/>
    <property type="evidence" value="ECO:0007669"/>
    <property type="project" value="TreeGrafter"/>
</dbReference>
<dbReference type="SUPFAM" id="SSF52540">
    <property type="entry name" value="P-loop containing nucleoside triphosphate hydrolases"/>
    <property type="match status" value="1"/>
</dbReference>
<dbReference type="Proteomes" id="UP000295293">
    <property type="component" value="Unassembled WGS sequence"/>
</dbReference>
<dbReference type="InterPro" id="IPR030974">
    <property type="entry name" value="Restrict_AAA"/>
</dbReference>
<sequence>MKLLRLKITDPDGFRSLRFGFEHHFRTDWSLQDELAQAIDFAPFVCAGPNGSGKSNLLEALAAIFFQLEVLRVRRSFLPEALQDEAQDVSLVAFELDYLIRVPAEFRSPDSPSWAKVGVWKNAGESVRILWENQGDFSTDVYEAFKGGHADILLPQYVLGYSSGENEILSLPFFKMRFVQFDEYWNALTRQLSYPGHPETRLAYLDSGFSQAILLCNLLFQDEATLQPFREDVGIEALREFRIILRRRISIDAVQLEAFDLADEDQKRERRNRIQAEARIRGLSDSEISQSVDDWVRHEIIKSNPALSETDEPGSTRYRLNLLQLLEGDDKSSLVVSALKRCATLNYIDDATDTLVLDYWVNEATRQAFRENFDGSALALFQAFQVLLTLNLYAVSEVLKADLYTSNSHYVSETVPTLASDQRIMRFKFVRFTKHGVAEPMMLKELSDGEHQLLHSLGLCLLFRETNCLFLLDEPETHFNPDWRANFISRLRQCLPGNGELAQEMLITTHTPFLISDSKPEKVLVFAKDKTSGKVSISHPDYNTLGASINKITMNTFGKRETIGGHAQALLDALRARFEQGTEDKEALITEIHQQLGDSVEKVLLIKAILDVDRPSDGEAQR</sequence>
<dbReference type="AlphaFoldDB" id="A0A4R6Z6I9"/>
<dbReference type="GO" id="GO:0006302">
    <property type="term" value="P:double-strand break repair"/>
    <property type="evidence" value="ECO:0007669"/>
    <property type="project" value="TreeGrafter"/>
</dbReference>
<protein>
    <submittedName>
        <fullName evidence="2">Restriction system-associated AAA family ATPase</fullName>
    </submittedName>
</protein>
<dbReference type="PANTHER" id="PTHR32182:SF25">
    <property type="entry name" value="SLR1056 PROTEIN"/>
    <property type="match status" value="1"/>
</dbReference>
<accession>A0A4R6Z6I9</accession>
<dbReference type="PANTHER" id="PTHR32182">
    <property type="entry name" value="DNA REPLICATION AND REPAIR PROTEIN RECF"/>
    <property type="match status" value="1"/>
</dbReference>
<dbReference type="EMBL" id="SNZH01000002">
    <property type="protein sequence ID" value="TDR47373.1"/>
    <property type="molecule type" value="Genomic_DNA"/>
</dbReference>
<proteinExistence type="predicted"/>
<evidence type="ECO:0000259" key="1">
    <source>
        <dbReference type="Pfam" id="PF13304"/>
    </source>
</evidence>
<dbReference type="RefSeq" id="WP_133817106.1">
    <property type="nucleotide sequence ID" value="NZ_SNZH01000002.1"/>
</dbReference>
<keyword evidence="3" id="KW-1185">Reference proteome</keyword>
<evidence type="ECO:0000313" key="2">
    <source>
        <dbReference type="EMBL" id="TDR47373.1"/>
    </source>
</evidence>
<feature type="domain" description="ATPase AAA-type core" evidence="1">
    <location>
        <begin position="398"/>
        <end position="516"/>
    </location>
</feature>
<organism evidence="2 3">
    <name type="scientific">Tahibacter aquaticus</name>
    <dbReference type="NCBI Taxonomy" id="520092"/>
    <lineage>
        <taxon>Bacteria</taxon>
        <taxon>Pseudomonadati</taxon>
        <taxon>Pseudomonadota</taxon>
        <taxon>Gammaproteobacteria</taxon>
        <taxon>Lysobacterales</taxon>
        <taxon>Rhodanobacteraceae</taxon>
        <taxon>Tahibacter</taxon>
    </lineage>
</organism>
<dbReference type="InterPro" id="IPR027417">
    <property type="entry name" value="P-loop_NTPase"/>
</dbReference>
<dbReference type="OrthoDB" id="9815944at2"/>
<dbReference type="NCBIfam" id="TIGR04435">
    <property type="entry name" value="restrict_AAA_1"/>
    <property type="match status" value="1"/>
</dbReference>
<dbReference type="InterPro" id="IPR003959">
    <property type="entry name" value="ATPase_AAA_core"/>
</dbReference>
<comment type="caution">
    <text evidence="2">The sequence shown here is derived from an EMBL/GenBank/DDBJ whole genome shotgun (WGS) entry which is preliminary data.</text>
</comment>
<gene>
    <name evidence="2" type="ORF">DFR29_10232</name>
</gene>